<dbReference type="InterPro" id="IPR029063">
    <property type="entry name" value="SAM-dependent_MTases_sf"/>
</dbReference>
<organism evidence="7 8">
    <name type="scientific">Zingiber officinale</name>
    <name type="common">Ginger</name>
    <name type="synonym">Amomum zingiber</name>
    <dbReference type="NCBI Taxonomy" id="94328"/>
    <lineage>
        <taxon>Eukaryota</taxon>
        <taxon>Viridiplantae</taxon>
        <taxon>Streptophyta</taxon>
        <taxon>Embryophyta</taxon>
        <taxon>Tracheophyta</taxon>
        <taxon>Spermatophyta</taxon>
        <taxon>Magnoliopsida</taxon>
        <taxon>Liliopsida</taxon>
        <taxon>Zingiberales</taxon>
        <taxon>Zingiberaceae</taxon>
        <taxon>Zingiber</taxon>
    </lineage>
</organism>
<keyword evidence="6" id="KW-0472">Membrane</keyword>
<keyword evidence="6" id="KW-0325">Glycoprotein</keyword>
<evidence type="ECO:0000256" key="1">
    <source>
        <dbReference type="ARBA" id="ARBA00004606"/>
    </source>
</evidence>
<dbReference type="EC" id="2.1.1.-" evidence="6"/>
<dbReference type="GO" id="GO:0008757">
    <property type="term" value="F:S-adenosylmethionine-dependent methyltransferase activity"/>
    <property type="evidence" value="ECO:0007669"/>
    <property type="project" value="TreeGrafter"/>
</dbReference>
<keyword evidence="4 6" id="KW-0735">Signal-anchor</keyword>
<evidence type="ECO:0000256" key="4">
    <source>
        <dbReference type="ARBA" id="ARBA00022968"/>
    </source>
</evidence>
<keyword evidence="6" id="KW-0812">Transmembrane</keyword>
<dbReference type="GO" id="GO:0016020">
    <property type="term" value="C:membrane"/>
    <property type="evidence" value="ECO:0007669"/>
    <property type="project" value="UniProtKB-SubCell"/>
</dbReference>
<evidence type="ECO:0000256" key="6">
    <source>
        <dbReference type="RuleBase" id="RU366043"/>
    </source>
</evidence>
<dbReference type="EMBL" id="JACMSC010000015">
    <property type="protein sequence ID" value="KAG6485533.1"/>
    <property type="molecule type" value="Genomic_DNA"/>
</dbReference>
<comment type="similarity">
    <text evidence="2 6">Belongs to the methyltransferase superfamily.</text>
</comment>
<protein>
    <recommendedName>
        <fullName evidence="6">Methyltransferase</fullName>
        <ecNumber evidence="6">2.1.1.-</ecNumber>
    </recommendedName>
</protein>
<comment type="caution">
    <text evidence="7">The sequence shown here is derived from an EMBL/GenBank/DDBJ whole genome shotgun (WGS) entry which is preliminary data.</text>
</comment>
<reference evidence="7 8" key="1">
    <citation type="submission" date="2020-08" db="EMBL/GenBank/DDBJ databases">
        <title>Plant Genome Project.</title>
        <authorList>
            <person name="Zhang R.-G."/>
        </authorList>
    </citation>
    <scope>NUCLEOTIDE SEQUENCE [LARGE SCALE GENOMIC DNA]</scope>
    <source>
        <tissue evidence="7">Rhizome</tissue>
    </source>
</reference>
<feature type="transmembrane region" description="Helical" evidence="6">
    <location>
        <begin position="21"/>
        <end position="46"/>
    </location>
</feature>
<evidence type="ECO:0000313" key="7">
    <source>
        <dbReference type="EMBL" id="KAG6485533.1"/>
    </source>
</evidence>
<evidence type="ECO:0000256" key="5">
    <source>
        <dbReference type="ARBA" id="ARBA00037847"/>
    </source>
</evidence>
<gene>
    <name evidence="7" type="ORF">ZIOFF_054093</name>
</gene>
<sequence>MGHANLPPGRRGLAAGAGSNCSFFDIVSVVFLASVIVFIVLIYTALDTSSQRVIAPSIVDPRQRERILSIFDSASAVSSSSSSMLDACPAKEVDNMPCEDPRRSSQLSREMNFYRERHCPLPEEMPLCLVPPPKGYRVPIPWPESLHKIWHDNMPYNKISERKGHQGWMREEGPYFIFPGGGTMFPDGAVQYIAKLGQFISLNDGHIRTALDMGCGVASFGGFLLKENIMTLSFAPRDSHKSQIQFALERGIPAFVAMLGTRRLPFPAYSFDFVHCSRCLIPFTAYNGTYLIEVDRLLRPEGYLVISGPPVKWNKMEEEWLDLQAMADALCYKLIVVDGNTAIWKKPSGDSCLPNLHNFRLDKCSDTDDPNEAWYFKLRKCVPTVPLSKDLSISSLPKWPERLLKPPSRISLIKIGFDTFKDDTQNWAKRVAYYKNTLGLKIGTSHIRNVMDMNAFIGGFAAALSPDPVWVMNVIPAHKQLTLNIIYDRGLIGVYHDWCEAFSTYPRTYDLIHVVGINSLIEDATSTKDRNEQDKWSNPLDRVAKLLHEKVIMENTIEDQGVSRPGAEPVGISCSTVEVFAEMKLKETGERSLAMCSLVDLLVEMDRILRPQGIVVVRDSAEVINKVTRIARAIRWTAEVHDSEPGSDGSEKILTATKKFWKLVANSQ</sequence>
<name>A0A8J5FJI3_ZINOF</name>
<comment type="subcellular location">
    <subcellularLocation>
        <location evidence="5">Endomembrane system</location>
        <topology evidence="5">Single-pass membrane protein</topology>
    </subcellularLocation>
    <subcellularLocation>
        <location evidence="1 6">Membrane</location>
        <topology evidence="1 6">Single-pass type II membrane protein</topology>
    </subcellularLocation>
</comment>
<dbReference type="GO" id="GO:0005802">
    <property type="term" value="C:trans-Golgi network"/>
    <property type="evidence" value="ECO:0007669"/>
    <property type="project" value="TreeGrafter"/>
</dbReference>
<dbReference type="SUPFAM" id="SSF53335">
    <property type="entry name" value="S-adenosyl-L-methionine-dependent methyltransferases"/>
    <property type="match status" value="1"/>
</dbReference>
<evidence type="ECO:0000256" key="3">
    <source>
        <dbReference type="ARBA" id="ARBA00022603"/>
    </source>
</evidence>
<dbReference type="InterPro" id="IPR004159">
    <property type="entry name" value="Put_SAM_MeTrfase"/>
</dbReference>
<evidence type="ECO:0000256" key="2">
    <source>
        <dbReference type="ARBA" id="ARBA00008361"/>
    </source>
</evidence>
<dbReference type="Proteomes" id="UP000734854">
    <property type="component" value="Unassembled WGS sequence"/>
</dbReference>
<dbReference type="PANTHER" id="PTHR10108:SF763">
    <property type="entry name" value="PECTIN METHYLTRANSFERASE QUA3-RELATED"/>
    <property type="match status" value="1"/>
</dbReference>
<dbReference type="Pfam" id="PF03141">
    <property type="entry name" value="Methyltransf_29"/>
    <property type="match status" value="2"/>
</dbReference>
<dbReference type="FunFam" id="3.40.50.150:FF:000165">
    <property type="entry name" value="probable methyltransferase PMT13"/>
    <property type="match status" value="1"/>
</dbReference>
<dbReference type="AlphaFoldDB" id="A0A8J5FJI3"/>
<keyword evidence="8" id="KW-1185">Reference proteome</keyword>
<dbReference type="GO" id="GO:0032259">
    <property type="term" value="P:methylation"/>
    <property type="evidence" value="ECO:0007669"/>
    <property type="project" value="UniProtKB-KW"/>
</dbReference>
<dbReference type="GO" id="GO:0005768">
    <property type="term" value="C:endosome"/>
    <property type="evidence" value="ECO:0007669"/>
    <property type="project" value="TreeGrafter"/>
</dbReference>
<accession>A0A8J5FJI3</accession>
<keyword evidence="6" id="KW-0808">Transferase</keyword>
<keyword evidence="6" id="KW-1133">Transmembrane helix</keyword>
<proteinExistence type="inferred from homology"/>
<dbReference type="PANTHER" id="PTHR10108">
    <property type="entry name" value="SAM-DEPENDENT METHYLTRANSFERASE"/>
    <property type="match status" value="1"/>
</dbReference>
<dbReference type="Gene3D" id="3.40.50.150">
    <property type="entry name" value="Vaccinia Virus protein VP39"/>
    <property type="match status" value="1"/>
</dbReference>
<keyword evidence="3 6" id="KW-0489">Methyltransferase</keyword>
<evidence type="ECO:0000313" key="8">
    <source>
        <dbReference type="Proteomes" id="UP000734854"/>
    </source>
</evidence>